<reference evidence="1 2" key="1">
    <citation type="submission" date="2006-10" db="EMBL/GenBank/DDBJ databases">
        <title>The Genome Sequence of Batrachochytrium dendrobatidis JEL423.</title>
        <authorList>
            <consortium name="The Broad Institute Genome Sequencing Platform"/>
            <person name="Birren B."/>
            <person name="Lander E."/>
            <person name="Galagan J."/>
            <person name="Cuomo C."/>
            <person name="Devon K."/>
            <person name="Jaffe D."/>
            <person name="Butler J."/>
            <person name="Alvarez P."/>
            <person name="Gnerre S."/>
            <person name="Grabherr M."/>
            <person name="Kleber M."/>
            <person name="Mauceli E."/>
            <person name="Brockman W."/>
            <person name="Young S."/>
            <person name="LaButti K."/>
            <person name="Sykes S."/>
            <person name="DeCaprio D."/>
            <person name="Crawford M."/>
            <person name="Koehrsen M."/>
            <person name="Engels R."/>
            <person name="Montgomery P."/>
            <person name="Pearson M."/>
            <person name="Howarth C."/>
            <person name="Larson L."/>
            <person name="White J."/>
            <person name="O'Leary S."/>
            <person name="Kodira C."/>
            <person name="Zeng Q."/>
            <person name="Yandava C."/>
            <person name="Alvarado L."/>
            <person name="Longcore J."/>
            <person name="James T."/>
        </authorList>
    </citation>
    <scope>NUCLEOTIDE SEQUENCE [LARGE SCALE GENOMIC DNA]</scope>
    <source>
        <strain evidence="1 2">JEL423</strain>
    </source>
</reference>
<evidence type="ECO:0000313" key="2">
    <source>
        <dbReference type="Proteomes" id="UP000077115"/>
    </source>
</evidence>
<gene>
    <name evidence="1" type="ORF">BDEG_28335</name>
</gene>
<protein>
    <submittedName>
        <fullName evidence="1">Uncharacterized protein</fullName>
    </submittedName>
</protein>
<dbReference type="Proteomes" id="UP000077115">
    <property type="component" value="Unassembled WGS sequence"/>
</dbReference>
<dbReference type="VEuPathDB" id="FungiDB:BDEG_28335"/>
<sequence length="116" mass="13364">MLLDRHLADRTKNFSSKFQAECKMIKRRICNHSSKPIFSSKLEIAECCRDITNDLDADLILVILSKAELEEQEMFINLLPINQSLRDPKTAADWILFVSVDGWDILDTLPKSNEIQ</sequence>
<evidence type="ECO:0000313" key="1">
    <source>
        <dbReference type="EMBL" id="OAJ45174.1"/>
    </source>
</evidence>
<proteinExistence type="predicted"/>
<dbReference type="AlphaFoldDB" id="A0A177WZQ6"/>
<dbReference type="EMBL" id="DS022315">
    <property type="protein sequence ID" value="OAJ45174.1"/>
    <property type="molecule type" value="Genomic_DNA"/>
</dbReference>
<organism evidence="1 2">
    <name type="scientific">Batrachochytrium dendrobatidis (strain JEL423)</name>
    <dbReference type="NCBI Taxonomy" id="403673"/>
    <lineage>
        <taxon>Eukaryota</taxon>
        <taxon>Fungi</taxon>
        <taxon>Fungi incertae sedis</taxon>
        <taxon>Chytridiomycota</taxon>
        <taxon>Chytridiomycota incertae sedis</taxon>
        <taxon>Chytridiomycetes</taxon>
        <taxon>Rhizophydiales</taxon>
        <taxon>Rhizophydiales incertae sedis</taxon>
        <taxon>Batrachochytrium</taxon>
    </lineage>
</organism>
<reference evidence="1 2" key="2">
    <citation type="submission" date="2016-05" db="EMBL/GenBank/DDBJ databases">
        <title>Lineage-specific infection strategies underlie the spectrum of fungal disease in amphibians.</title>
        <authorList>
            <person name="Cuomo C.A."/>
            <person name="Farrer R.A."/>
            <person name="James T."/>
            <person name="Longcore J."/>
            <person name="Birren B."/>
        </authorList>
    </citation>
    <scope>NUCLEOTIDE SEQUENCE [LARGE SCALE GENOMIC DNA]</scope>
    <source>
        <strain evidence="1 2">JEL423</strain>
    </source>
</reference>
<name>A0A177WZQ6_BATDL</name>
<accession>A0A177WZQ6</accession>